<dbReference type="InterPro" id="IPR029055">
    <property type="entry name" value="Ntn_hydrolases_N"/>
</dbReference>
<feature type="signal peptide" evidence="5">
    <location>
        <begin position="1"/>
        <end position="20"/>
    </location>
</feature>
<reference evidence="6" key="1">
    <citation type="submission" date="2020-02" db="EMBL/GenBank/DDBJ databases">
        <authorList>
            <person name="Meier V. D."/>
        </authorList>
    </citation>
    <scope>NUCLEOTIDE SEQUENCE</scope>
    <source>
        <strain evidence="6">AVDCRST_MAG45</strain>
    </source>
</reference>
<dbReference type="PANTHER" id="PTHR34218">
    <property type="entry name" value="PEPTIDASE S45 PENICILLIN AMIDASE"/>
    <property type="match status" value="1"/>
</dbReference>
<dbReference type="GO" id="GO:0016811">
    <property type="term" value="F:hydrolase activity, acting on carbon-nitrogen (but not peptide) bonds, in linear amides"/>
    <property type="evidence" value="ECO:0007669"/>
    <property type="project" value="InterPro"/>
</dbReference>
<dbReference type="Gene3D" id="1.10.1400.10">
    <property type="match status" value="1"/>
</dbReference>
<dbReference type="Gene3D" id="1.10.439.10">
    <property type="entry name" value="Penicillin Amidohydrolase, domain 1"/>
    <property type="match status" value="1"/>
</dbReference>
<gene>
    <name evidence="6" type="ORF">AVDCRST_MAG45-505</name>
</gene>
<comment type="similarity">
    <text evidence="1">Belongs to the peptidase S45 family.</text>
</comment>
<feature type="compositionally biased region" description="Basic and acidic residues" evidence="4">
    <location>
        <begin position="1033"/>
        <end position="1075"/>
    </location>
</feature>
<feature type="region of interest" description="Disordered" evidence="4">
    <location>
        <begin position="347"/>
        <end position="389"/>
    </location>
</feature>
<organism evidence="6">
    <name type="scientific">uncultured Solirubrobacterales bacterium</name>
    <dbReference type="NCBI Taxonomy" id="768556"/>
    <lineage>
        <taxon>Bacteria</taxon>
        <taxon>Bacillati</taxon>
        <taxon>Actinomycetota</taxon>
        <taxon>Thermoleophilia</taxon>
        <taxon>Solirubrobacterales</taxon>
        <taxon>environmental samples</taxon>
    </lineage>
</organism>
<accession>A0A6J4S5I3</accession>
<dbReference type="Pfam" id="PF00353">
    <property type="entry name" value="HemolysinCabind"/>
    <property type="match status" value="2"/>
</dbReference>
<feature type="compositionally biased region" description="Pro residues" evidence="4">
    <location>
        <begin position="41"/>
        <end position="52"/>
    </location>
</feature>
<dbReference type="SUPFAM" id="SSF56235">
    <property type="entry name" value="N-terminal nucleophile aminohydrolases (Ntn hydrolases)"/>
    <property type="match status" value="1"/>
</dbReference>
<dbReference type="PRINTS" id="PR00313">
    <property type="entry name" value="CABNDNGRPT"/>
</dbReference>
<feature type="region of interest" description="Disordered" evidence="4">
    <location>
        <begin position="961"/>
        <end position="989"/>
    </location>
</feature>
<evidence type="ECO:0000256" key="3">
    <source>
        <dbReference type="ARBA" id="ARBA00023145"/>
    </source>
</evidence>
<dbReference type="Gene3D" id="3.60.20.10">
    <property type="entry name" value="Glutamine Phosphoribosylpyrophosphate, subunit 1, domain 1"/>
    <property type="match status" value="1"/>
</dbReference>
<dbReference type="PROSITE" id="PS00330">
    <property type="entry name" value="HEMOLYSIN_CALCIUM"/>
    <property type="match status" value="3"/>
</dbReference>
<keyword evidence="3" id="KW-0865">Zymogen</keyword>
<protein>
    <submittedName>
        <fullName evidence="6">Putative penicillin acylase</fullName>
    </submittedName>
</protein>
<keyword evidence="5" id="KW-0732">Signal</keyword>
<evidence type="ECO:0000256" key="4">
    <source>
        <dbReference type="SAM" id="MobiDB-lite"/>
    </source>
</evidence>
<dbReference type="InterPro" id="IPR011049">
    <property type="entry name" value="Serralysin-like_metalloprot_C"/>
</dbReference>
<dbReference type="AlphaFoldDB" id="A0A6J4S5I3"/>
<proteinExistence type="inferred from homology"/>
<dbReference type="InterPro" id="IPR001343">
    <property type="entry name" value="Hemolysn_Ca-bd"/>
</dbReference>
<dbReference type="EMBL" id="CADCVU010000048">
    <property type="protein sequence ID" value="CAA9486911.1"/>
    <property type="molecule type" value="Genomic_DNA"/>
</dbReference>
<dbReference type="InterPro" id="IPR043146">
    <property type="entry name" value="Penicillin_amidase_N_B-knob"/>
</dbReference>
<evidence type="ECO:0000256" key="1">
    <source>
        <dbReference type="ARBA" id="ARBA00006586"/>
    </source>
</evidence>
<dbReference type="InterPro" id="IPR002692">
    <property type="entry name" value="S45"/>
</dbReference>
<dbReference type="PANTHER" id="PTHR34218:SF4">
    <property type="entry name" value="ACYL-HOMOSERINE LACTONE ACYLASE QUIP"/>
    <property type="match status" value="1"/>
</dbReference>
<dbReference type="Gene3D" id="2.150.10.10">
    <property type="entry name" value="Serralysin-like metalloprotease, C-terminal"/>
    <property type="match status" value="2"/>
</dbReference>
<feature type="chain" id="PRO_5027046757" evidence="5">
    <location>
        <begin position="21"/>
        <end position="1075"/>
    </location>
</feature>
<dbReference type="SUPFAM" id="SSF51120">
    <property type="entry name" value="beta-Roll"/>
    <property type="match status" value="1"/>
</dbReference>
<feature type="region of interest" description="Disordered" evidence="4">
    <location>
        <begin position="1015"/>
        <end position="1075"/>
    </location>
</feature>
<dbReference type="GO" id="GO:0005509">
    <property type="term" value="F:calcium ion binding"/>
    <property type="evidence" value="ECO:0007669"/>
    <property type="project" value="InterPro"/>
</dbReference>
<dbReference type="InterPro" id="IPR023343">
    <property type="entry name" value="Penicillin_amidase_dom1"/>
</dbReference>
<evidence type="ECO:0000256" key="2">
    <source>
        <dbReference type="ARBA" id="ARBA00022801"/>
    </source>
</evidence>
<dbReference type="InterPro" id="IPR043147">
    <property type="entry name" value="Penicillin_amidase_A-knob"/>
</dbReference>
<evidence type="ECO:0000313" key="6">
    <source>
        <dbReference type="EMBL" id="CAA9486911.1"/>
    </source>
</evidence>
<evidence type="ECO:0000256" key="5">
    <source>
        <dbReference type="SAM" id="SignalP"/>
    </source>
</evidence>
<sequence>MAASLATALLLAVSVAAAPAAPDRPDRAGSPAGAAGLGPGAPLPAPGGPEPDPYGTNDAKGFRSILTPGQNGHASAADIAAFGATGRRPEHNDDQLGLYEKLVFEAPTLQPKRLKSFYKDGTFGVMPGDTDKRYSPRGDVTIVRDKGFGVPHVYGRTRNGTMFGAGYTGAEDRLFLMDVLRHAGRAELSEFLGGSAGNLKMDREQWTIAPYDEADLQLQFDRADDLYGERGRQVQRDVTNYVAGINKYIREAKGQELKPTLGSKNGETPPQKLPGEYGVVNQGAGNAGEPEPEPWKVTDVIATASLVGGIFGKGGGRELDSALILQAAQARFPGRGRNVFSDFRRAEDPEAPTTTRRAFPYSTPDESPDPGSTAMPSPGTVKKANPVAATTAPQGGGGGTGLGALGALGGASNALLVSGKESRSGRPVAVFGPQTGYFTPQLLMELDLHAPRTAAGPAIDARGATFAGVNLYIQLGRGRDYAWSATSAGQDIVDTFALELCGPGGIKAESYMYRGRCTPIEKVKRNNTWPSTPACQCPPGTETLSTDRTKLGLGVGRAMLGRKPVIYVSLRSTYFHEADSAIGFADFNSPDRVKSAATYQKAASLIGFTFNWFYADKRDVTYFSSGNNPERARGIDTNFPVRACPPDSSPGRCEFEWRGWNPGDFTADYTPFAEHPRETNPGKGYVTSWNNKQAPRYRAADDNFAYGSIHRSEPLDDRIRPRIAGGGKITPSTLVDAMEDAGTVDLRGDKVLPFMLEALGPQSGRLGVAVAQLRAWKASGAHRRDRSTGCRADRARCRYQHRDAVKTMDAWWPRIVDAQFKPVLGPSLFGRLVDMIDIDDEPNSNGAHRGSSYIAGWYSYVEKDLRRLLGRPVRGAFSRGYCGGGDRNRCRAVLRRTLAQAVNQSFEQTYGDDETCRSGDNERLDDQWCFDSIEHTPAGVITQPLIHWINRPTFQQVVEVGGLSGGAGGSEPRGEGTRGDDVIVGTPGDDVIRCGSGNDRVDGGAGNDTIFCGSGNDVAMGGPGNDRLLGESGDDRLDGGSGDDRLEGASGNDRLEGGPGRDRLDGGGGRDVERQ</sequence>
<feature type="region of interest" description="Disordered" evidence="4">
    <location>
        <begin position="19"/>
        <end position="68"/>
    </location>
</feature>
<feature type="compositionally biased region" description="Basic and acidic residues" evidence="4">
    <location>
        <begin position="972"/>
        <end position="981"/>
    </location>
</feature>
<dbReference type="InterPro" id="IPR018511">
    <property type="entry name" value="Hemolysin-typ_Ca-bd_CS"/>
</dbReference>
<dbReference type="GO" id="GO:0017000">
    <property type="term" value="P:antibiotic biosynthetic process"/>
    <property type="evidence" value="ECO:0007669"/>
    <property type="project" value="InterPro"/>
</dbReference>
<dbReference type="Pfam" id="PF01804">
    <property type="entry name" value="Penicil_amidase"/>
    <property type="match status" value="1"/>
</dbReference>
<feature type="compositionally biased region" description="Gly residues" evidence="4">
    <location>
        <begin position="962"/>
        <end position="971"/>
    </location>
</feature>
<name>A0A6J4S5I3_9ACTN</name>
<keyword evidence="2" id="KW-0378">Hydrolase</keyword>
<dbReference type="Gene3D" id="2.30.120.10">
    <property type="match status" value="1"/>
</dbReference>